<dbReference type="GO" id="GO:0042759">
    <property type="term" value="P:long-chain fatty acid biosynthetic process"/>
    <property type="evidence" value="ECO:0007669"/>
    <property type="project" value="TreeGrafter"/>
</dbReference>
<protein>
    <recommendedName>
        <fullName evidence="3 7">Neutral ceramidase</fullName>
        <ecNumber evidence="2 7">3.5.1.23</ecNumber>
    </recommendedName>
</protein>
<keyword evidence="6" id="KW-0862">Zinc</keyword>
<dbReference type="GO" id="GO:0046514">
    <property type="term" value="P:ceramide catabolic process"/>
    <property type="evidence" value="ECO:0007669"/>
    <property type="project" value="InterPro"/>
</dbReference>
<keyword evidence="4 7" id="KW-0378">Hydrolase</keyword>
<dbReference type="GO" id="GO:0046872">
    <property type="term" value="F:metal ion binding"/>
    <property type="evidence" value="ECO:0007669"/>
    <property type="project" value="UniProtKB-KW"/>
</dbReference>
<evidence type="ECO:0000313" key="11">
    <source>
        <dbReference type="EMBL" id="KAK8375973.1"/>
    </source>
</evidence>
<keyword evidence="7" id="KW-0443">Lipid metabolism</keyword>
<dbReference type="GO" id="GO:0005576">
    <property type="term" value="C:extracellular region"/>
    <property type="evidence" value="ECO:0007669"/>
    <property type="project" value="TreeGrafter"/>
</dbReference>
<keyword evidence="6" id="KW-0479">Metal-binding</keyword>
<evidence type="ECO:0000259" key="9">
    <source>
        <dbReference type="Pfam" id="PF04734"/>
    </source>
</evidence>
<feature type="domain" description="Neutral/alkaline non-lysosomal ceramidase N-terminal" evidence="9">
    <location>
        <begin position="141"/>
        <end position="644"/>
    </location>
</feature>
<feature type="binding site" evidence="6">
    <location>
        <position position="576"/>
    </location>
    <ligand>
        <name>Zn(2+)</name>
        <dbReference type="ChEBI" id="CHEBI:29105"/>
    </ligand>
</feature>
<dbReference type="InterPro" id="IPR038445">
    <property type="entry name" value="NCDase_C_sf"/>
</dbReference>
<feature type="binding site" evidence="6">
    <location>
        <position position="615"/>
    </location>
    <ligand>
        <name>Zn(2+)</name>
        <dbReference type="ChEBI" id="CHEBI:29105"/>
    </ligand>
</feature>
<keyword evidence="7" id="KW-0746">Sphingolipid metabolism</keyword>
<keyword evidence="8" id="KW-0472">Membrane</keyword>
<name>A0AAW0SKU2_SCYPA</name>
<gene>
    <name evidence="11" type="ORF">O3P69_008592</name>
</gene>
<sequence length="843" mass="92062">MTSIGRRLLTSINSRFNSFRKSRRDHSGRITAAGHRRHYCKNPRHWPVTRGNPTRSLPFTLHSPPATTSSPGLDAAVQGTKETQERRRIPALHLDTRIDTMWRKACEVVVAAAVVVMVMVACVVGRAQGLAYDLRTDPSLYNIGVGIYDVTGPAAGVNMMGYANPAQINSGIHMRLFSRAFILDDTQRRVVFVSVDCGMMGSLIKTKVVERLQAEYGALYTNANVMLSGTHTHSGPGGFLEYLLFDITSLGFIKETLDAMVEGIFQSIKQAHEGVVPGHLYLSSGDILDASINRSPTGYLNNPEEERARYLYDTDKTMTLLRLEAQDGTPLGMVNWFAVHPTSMNNTNTLISGDNKGYASQLFEEVMNPGAMPGKGKFVAAFAQSNCGDVSPNIKGPHCIDTGLPCDLATSTCDGRVQKCIASGPGRDMMESTKIIATRQFAKAMDLYNDPGAVKVSGPVLFAQQFIDMANYTVHLEGGNTSSTCMPALGYSFAAGTIDGPGAFDFTQGTTEGNPFWNMVSGMLHKPSEEQIACHAPKPILLDTGEINMPYPWHPRIMDTQVGLVGQLAILPVPGEFTTMCGRRFREKVASVLEASGMEGVVPVLAGLSNVYSHYIATWDEYQVQRYEAASTIFGPHTCAAYRQQYTYLAQSIFNGNEVPPGPSPPDLSDSVLSLLPGVLFDGAPMGSHFGDVVAQPYPLAYTGETITAKFVSGHPRNDVLLGGSFLTVERLVNSSGVWEVVATDANWETRFIWDRVSLLLGTSLATVKWDIPHNTPEGTYRITHTGHCKSFFFGISPYFGATEPFEVVARPDVTLIEFAEEPQERNSGSALPKPWWLKIFGF</sequence>
<proteinExistence type="inferred from homology"/>
<dbReference type="InterPro" id="IPR006823">
    <property type="entry name" value="Ceramidase_alk"/>
</dbReference>
<dbReference type="Pfam" id="PF04734">
    <property type="entry name" value="Ceramidase_alk"/>
    <property type="match status" value="1"/>
</dbReference>
<feature type="binding site" evidence="6">
    <location>
        <position position="340"/>
    </location>
    <ligand>
        <name>Zn(2+)</name>
        <dbReference type="ChEBI" id="CHEBI:29105"/>
    </ligand>
</feature>
<reference evidence="11 12" key="1">
    <citation type="submission" date="2023-03" db="EMBL/GenBank/DDBJ databases">
        <title>High-quality genome of Scylla paramamosain provides insights in environmental adaptation.</title>
        <authorList>
            <person name="Zhang L."/>
        </authorList>
    </citation>
    <scope>NUCLEOTIDE SEQUENCE [LARGE SCALE GENOMIC DNA]</scope>
    <source>
        <strain evidence="11">LZ_2023a</strain>
        <tissue evidence="11">Muscle</tissue>
    </source>
</reference>
<evidence type="ECO:0000256" key="4">
    <source>
        <dbReference type="ARBA" id="ARBA00022801"/>
    </source>
</evidence>
<feature type="domain" description="Neutral/alkaline non-lysosomal ceramidase C-terminal" evidence="10">
    <location>
        <begin position="648"/>
        <end position="808"/>
    </location>
</feature>
<evidence type="ECO:0000256" key="3">
    <source>
        <dbReference type="ARBA" id="ARBA00019235"/>
    </source>
</evidence>
<dbReference type="InterPro" id="IPR031331">
    <property type="entry name" value="NEUT/ALK_ceramidase_C"/>
</dbReference>
<evidence type="ECO:0000256" key="6">
    <source>
        <dbReference type="PIRSR" id="PIRSR606823-2"/>
    </source>
</evidence>
<evidence type="ECO:0000256" key="5">
    <source>
        <dbReference type="PIRSR" id="PIRSR606823-1"/>
    </source>
</evidence>
<dbReference type="AlphaFoldDB" id="A0AAW0SKU2"/>
<comment type="caution">
    <text evidence="11">The sequence shown here is derived from an EMBL/GenBank/DDBJ whole genome shotgun (WGS) entry which is preliminary data.</text>
</comment>
<dbReference type="PANTHER" id="PTHR12670">
    <property type="entry name" value="CERAMIDASE"/>
    <property type="match status" value="1"/>
</dbReference>
<evidence type="ECO:0000256" key="2">
    <source>
        <dbReference type="ARBA" id="ARBA00011891"/>
    </source>
</evidence>
<dbReference type="EMBL" id="JARAKH010000049">
    <property type="protein sequence ID" value="KAK8375973.1"/>
    <property type="molecule type" value="Genomic_DNA"/>
</dbReference>
<dbReference type="GO" id="GO:0016020">
    <property type="term" value="C:membrane"/>
    <property type="evidence" value="ECO:0007669"/>
    <property type="project" value="GOC"/>
</dbReference>
<feature type="binding site" evidence="6">
    <location>
        <position position="231"/>
    </location>
    <ligand>
        <name>Zn(2+)</name>
        <dbReference type="ChEBI" id="CHEBI:29105"/>
    </ligand>
</feature>
<accession>A0AAW0SKU2</accession>
<evidence type="ECO:0000256" key="7">
    <source>
        <dbReference type="RuleBase" id="RU366019"/>
    </source>
</evidence>
<dbReference type="PANTHER" id="PTHR12670:SF1">
    <property type="entry name" value="NEUTRAL CERAMIDASE"/>
    <property type="match status" value="1"/>
</dbReference>
<comment type="catalytic activity">
    <reaction evidence="7">
        <text>an N-acylsphing-4-enine + H2O = sphing-4-enine + a fatty acid</text>
        <dbReference type="Rhea" id="RHEA:20856"/>
        <dbReference type="ChEBI" id="CHEBI:15377"/>
        <dbReference type="ChEBI" id="CHEBI:28868"/>
        <dbReference type="ChEBI" id="CHEBI:52639"/>
        <dbReference type="ChEBI" id="CHEBI:57756"/>
        <dbReference type="EC" id="3.5.1.23"/>
    </reaction>
</comment>
<dbReference type="Proteomes" id="UP001487740">
    <property type="component" value="Unassembled WGS sequence"/>
</dbReference>
<comment type="cofactor">
    <cofactor evidence="6">
        <name>Zn(2+)</name>
        <dbReference type="ChEBI" id="CHEBI:29105"/>
    </cofactor>
    <text evidence="6">Binds 1 zinc ion per subunit.</text>
</comment>
<comment type="similarity">
    <text evidence="1 7">Belongs to the neutral ceramidase family.</text>
</comment>
<dbReference type="InterPro" id="IPR031329">
    <property type="entry name" value="NEUT/ALK_ceramidase_N"/>
</dbReference>
<evidence type="ECO:0000256" key="8">
    <source>
        <dbReference type="SAM" id="Phobius"/>
    </source>
</evidence>
<feature type="transmembrane region" description="Helical" evidence="8">
    <location>
        <begin position="108"/>
        <end position="127"/>
    </location>
</feature>
<dbReference type="EC" id="3.5.1.23" evidence="2 7"/>
<organism evidence="11 12">
    <name type="scientific">Scylla paramamosain</name>
    <name type="common">Mud crab</name>
    <dbReference type="NCBI Taxonomy" id="85552"/>
    <lineage>
        <taxon>Eukaryota</taxon>
        <taxon>Metazoa</taxon>
        <taxon>Ecdysozoa</taxon>
        <taxon>Arthropoda</taxon>
        <taxon>Crustacea</taxon>
        <taxon>Multicrustacea</taxon>
        <taxon>Malacostraca</taxon>
        <taxon>Eumalacostraca</taxon>
        <taxon>Eucarida</taxon>
        <taxon>Decapoda</taxon>
        <taxon>Pleocyemata</taxon>
        <taxon>Brachyura</taxon>
        <taxon>Eubrachyura</taxon>
        <taxon>Portunoidea</taxon>
        <taxon>Portunidae</taxon>
        <taxon>Portuninae</taxon>
        <taxon>Scylla</taxon>
    </lineage>
</organism>
<dbReference type="GO" id="GO:0017040">
    <property type="term" value="F:N-acylsphingosine amidohydrolase activity"/>
    <property type="evidence" value="ECO:0007669"/>
    <property type="project" value="UniProtKB-UniRule"/>
</dbReference>
<dbReference type="Pfam" id="PF17048">
    <property type="entry name" value="Ceramidse_alk_C"/>
    <property type="match status" value="1"/>
</dbReference>
<evidence type="ECO:0000313" key="12">
    <source>
        <dbReference type="Proteomes" id="UP001487740"/>
    </source>
</evidence>
<keyword evidence="8" id="KW-0812">Transmembrane</keyword>
<dbReference type="GO" id="GO:0046512">
    <property type="term" value="P:sphingosine biosynthetic process"/>
    <property type="evidence" value="ECO:0007669"/>
    <property type="project" value="TreeGrafter"/>
</dbReference>
<dbReference type="Gene3D" id="2.60.40.2300">
    <property type="entry name" value="Neutral/alkaline non-lysosomal ceramidase, C-terminal domain"/>
    <property type="match status" value="1"/>
</dbReference>
<keyword evidence="12" id="KW-1185">Reference proteome</keyword>
<keyword evidence="8" id="KW-1133">Transmembrane helix</keyword>
<evidence type="ECO:0000256" key="1">
    <source>
        <dbReference type="ARBA" id="ARBA00009835"/>
    </source>
</evidence>
<feature type="active site" description="Nucleophile" evidence="5">
    <location>
        <position position="391"/>
    </location>
</feature>
<evidence type="ECO:0000259" key="10">
    <source>
        <dbReference type="Pfam" id="PF17048"/>
    </source>
</evidence>